<proteinExistence type="predicted"/>
<keyword evidence="3" id="KW-1185">Reference proteome</keyword>
<sequence>MFAEKKKYVSNIFRFSTKRAYCQVQYPRWHLVLVLVRAREYIRLIRIETRKLHEERARLRKDLRINQECREAVMQGVEAKALEIEGLKKKNGKGQASLQATKEELRLLQGQLAQSRDQLEEAMRRPVTRTVATLSEVGQKPQLVAASTQTG</sequence>
<dbReference type="EMBL" id="GL446699">
    <property type="protein sequence ID" value="EFN87356.1"/>
    <property type="molecule type" value="Genomic_DNA"/>
</dbReference>
<feature type="coiled-coil region" evidence="1">
    <location>
        <begin position="98"/>
        <end position="125"/>
    </location>
</feature>
<organism evidence="3">
    <name type="scientific">Harpegnathos saltator</name>
    <name type="common">Jerdon's jumping ant</name>
    <dbReference type="NCBI Taxonomy" id="610380"/>
    <lineage>
        <taxon>Eukaryota</taxon>
        <taxon>Metazoa</taxon>
        <taxon>Ecdysozoa</taxon>
        <taxon>Arthropoda</taxon>
        <taxon>Hexapoda</taxon>
        <taxon>Insecta</taxon>
        <taxon>Pterygota</taxon>
        <taxon>Neoptera</taxon>
        <taxon>Endopterygota</taxon>
        <taxon>Hymenoptera</taxon>
        <taxon>Apocrita</taxon>
        <taxon>Aculeata</taxon>
        <taxon>Formicoidea</taxon>
        <taxon>Formicidae</taxon>
        <taxon>Ponerinae</taxon>
        <taxon>Ponerini</taxon>
        <taxon>Harpegnathos</taxon>
    </lineage>
</organism>
<name>E2BAD0_HARSA</name>
<protein>
    <submittedName>
        <fullName evidence="2">Uncharacterized protein</fullName>
    </submittedName>
</protein>
<reference evidence="2 3" key="1">
    <citation type="journal article" date="2010" name="Science">
        <title>Genomic comparison of the ants Camponotus floridanus and Harpegnathos saltator.</title>
        <authorList>
            <person name="Bonasio R."/>
            <person name="Zhang G."/>
            <person name="Ye C."/>
            <person name="Mutti N.S."/>
            <person name="Fang X."/>
            <person name="Qin N."/>
            <person name="Donahue G."/>
            <person name="Yang P."/>
            <person name="Li Q."/>
            <person name="Li C."/>
            <person name="Zhang P."/>
            <person name="Huang Z."/>
            <person name="Berger S.L."/>
            <person name="Reinberg D."/>
            <person name="Wang J."/>
            <person name="Liebig J."/>
        </authorList>
    </citation>
    <scope>NUCLEOTIDE SEQUENCE [LARGE SCALE GENOMIC DNA]</scope>
    <source>
        <strain evidence="2 3">R22 G/1</strain>
    </source>
</reference>
<evidence type="ECO:0000313" key="3">
    <source>
        <dbReference type="Proteomes" id="UP000008237"/>
    </source>
</evidence>
<dbReference type="Proteomes" id="UP000008237">
    <property type="component" value="Unassembled WGS sequence"/>
</dbReference>
<evidence type="ECO:0000313" key="2">
    <source>
        <dbReference type="EMBL" id="EFN87356.1"/>
    </source>
</evidence>
<dbReference type="AlphaFoldDB" id="E2BAD0"/>
<gene>
    <name evidence="2" type="ORF">EAI_02130</name>
</gene>
<dbReference type="InParanoid" id="E2BAD0"/>
<accession>E2BAD0</accession>
<evidence type="ECO:0000256" key="1">
    <source>
        <dbReference type="SAM" id="Coils"/>
    </source>
</evidence>
<keyword evidence="1" id="KW-0175">Coiled coil</keyword>